<reference evidence="9" key="1">
    <citation type="submission" date="2016-10" db="EMBL/GenBank/DDBJ databases">
        <authorList>
            <person name="Varghese N."/>
            <person name="Submissions S."/>
        </authorList>
    </citation>
    <scope>NUCLEOTIDE SEQUENCE [LARGE SCALE GENOMIC DNA]</scope>
    <source>
        <strain evidence="9">DSM 44718</strain>
    </source>
</reference>
<protein>
    <submittedName>
        <fullName evidence="8">2-aminoadipate transaminase</fullName>
    </submittedName>
</protein>
<evidence type="ECO:0000256" key="5">
    <source>
        <dbReference type="ARBA" id="ARBA00022679"/>
    </source>
</evidence>
<dbReference type="AlphaFoldDB" id="A0A1H3NWT5"/>
<dbReference type="GO" id="GO:0008483">
    <property type="term" value="F:transaminase activity"/>
    <property type="evidence" value="ECO:0007669"/>
    <property type="project" value="UniProtKB-KW"/>
</dbReference>
<dbReference type="RefSeq" id="WP_176984863.1">
    <property type="nucleotide sequence ID" value="NZ_BOND01000026.1"/>
</dbReference>
<name>A0A1H3NWT5_9ACTN</name>
<evidence type="ECO:0000256" key="3">
    <source>
        <dbReference type="ARBA" id="ARBA00011738"/>
    </source>
</evidence>
<dbReference type="InterPro" id="IPR015422">
    <property type="entry name" value="PyrdxlP-dep_Trfase_small"/>
</dbReference>
<dbReference type="GO" id="GO:0030170">
    <property type="term" value="F:pyridoxal phosphate binding"/>
    <property type="evidence" value="ECO:0007669"/>
    <property type="project" value="InterPro"/>
</dbReference>
<keyword evidence="6" id="KW-0663">Pyridoxal phosphate</keyword>
<evidence type="ECO:0000259" key="7">
    <source>
        <dbReference type="Pfam" id="PF00155"/>
    </source>
</evidence>
<dbReference type="EMBL" id="FNQB01000001">
    <property type="protein sequence ID" value="SDY93153.1"/>
    <property type="molecule type" value="Genomic_DNA"/>
</dbReference>
<keyword evidence="9" id="KW-1185">Reference proteome</keyword>
<evidence type="ECO:0000313" key="8">
    <source>
        <dbReference type="EMBL" id="SDY93153.1"/>
    </source>
</evidence>
<evidence type="ECO:0000313" key="9">
    <source>
        <dbReference type="Proteomes" id="UP000199632"/>
    </source>
</evidence>
<dbReference type="Proteomes" id="UP000199632">
    <property type="component" value="Unassembled WGS sequence"/>
</dbReference>
<accession>A0A1H3NWT5</accession>
<dbReference type="InterPro" id="IPR015424">
    <property type="entry name" value="PyrdxlP-dep_Trfase"/>
</dbReference>
<dbReference type="Pfam" id="PF00155">
    <property type="entry name" value="Aminotran_1_2"/>
    <property type="match status" value="1"/>
</dbReference>
<keyword evidence="4" id="KW-0032">Aminotransferase</keyword>
<feature type="domain" description="Aminotransferase class I/classII large" evidence="7">
    <location>
        <begin position="49"/>
        <end position="384"/>
    </location>
</feature>
<dbReference type="CDD" id="cd00609">
    <property type="entry name" value="AAT_like"/>
    <property type="match status" value="1"/>
</dbReference>
<comment type="similarity">
    <text evidence="2">Belongs to the class-I pyridoxal-phosphate-dependent aminotransferase family.</text>
</comment>
<dbReference type="FunFam" id="3.40.640.10:FF:000053">
    <property type="entry name" value="Aminotransferase, class I"/>
    <property type="match status" value="1"/>
</dbReference>
<comment type="subunit">
    <text evidence="3">Homodimer.</text>
</comment>
<dbReference type="PANTHER" id="PTHR42790:SF19">
    <property type="entry name" value="KYNURENINE_ALPHA-AMINOADIPATE AMINOTRANSFERASE, MITOCHONDRIAL"/>
    <property type="match status" value="1"/>
</dbReference>
<dbReference type="PANTHER" id="PTHR42790">
    <property type="entry name" value="AMINOTRANSFERASE"/>
    <property type="match status" value="1"/>
</dbReference>
<evidence type="ECO:0000256" key="1">
    <source>
        <dbReference type="ARBA" id="ARBA00001933"/>
    </source>
</evidence>
<dbReference type="GO" id="GO:1901605">
    <property type="term" value="P:alpha-amino acid metabolic process"/>
    <property type="evidence" value="ECO:0007669"/>
    <property type="project" value="TreeGrafter"/>
</dbReference>
<dbReference type="InterPro" id="IPR015421">
    <property type="entry name" value="PyrdxlP-dep_Trfase_major"/>
</dbReference>
<comment type="cofactor">
    <cofactor evidence="1">
        <name>pyridoxal 5'-phosphate</name>
        <dbReference type="ChEBI" id="CHEBI:597326"/>
    </cofactor>
</comment>
<sequence length="393" mass="41752">MSNLDLRLARRAAGSGDELSAILSLVNAPGLITFSGGFPAHEIFPVDFVREVVAAKLDTDAPVALQYTPTEGLASFRDALASWITSSQGVAPDGLMVTSGGIEALQLICRTLLDPGDRVLVESPTYLGAITAFSGFEARVDPVAADGDGLDPASLEEALATGPAPKLLYVIPDFQNPTGAWLSTARRHEIVALARRHGLLVVEDVAYRELGFTGEQRPSLWSLAPDVVVQVGTFSKILFPGIRLGWAAGPPTLIPHLVRAKQNSDQCAGAFGQWLAESFLRDGRLDAQLARARAAYAERWAAMSAGLTKHLGPEFSWSEPGGGFFTWVTGPADLDTAALLPRAREVGIAYVPGAPFHPRRDTHNTLRLAFSATTPDEIAEGTRRLGLLLGAGA</sequence>
<dbReference type="InterPro" id="IPR050859">
    <property type="entry name" value="Class-I_PLP-dep_aminotransf"/>
</dbReference>
<dbReference type="Gene3D" id="3.90.1150.10">
    <property type="entry name" value="Aspartate Aminotransferase, domain 1"/>
    <property type="match status" value="1"/>
</dbReference>
<proteinExistence type="inferred from homology"/>
<evidence type="ECO:0000256" key="4">
    <source>
        <dbReference type="ARBA" id="ARBA00022576"/>
    </source>
</evidence>
<keyword evidence="5" id="KW-0808">Transferase</keyword>
<dbReference type="Gene3D" id="3.40.640.10">
    <property type="entry name" value="Type I PLP-dependent aspartate aminotransferase-like (Major domain)"/>
    <property type="match status" value="1"/>
</dbReference>
<evidence type="ECO:0000256" key="2">
    <source>
        <dbReference type="ARBA" id="ARBA00007441"/>
    </source>
</evidence>
<dbReference type="SUPFAM" id="SSF53383">
    <property type="entry name" value="PLP-dependent transferases"/>
    <property type="match status" value="1"/>
</dbReference>
<gene>
    <name evidence="8" type="ORF">SAMN05421684_2385</name>
</gene>
<dbReference type="InterPro" id="IPR004839">
    <property type="entry name" value="Aminotransferase_I/II_large"/>
</dbReference>
<dbReference type="STRING" id="137265.SAMN05421684_2385"/>
<organism evidence="8 9">
    <name type="scientific">Asanoa ishikariensis</name>
    <dbReference type="NCBI Taxonomy" id="137265"/>
    <lineage>
        <taxon>Bacteria</taxon>
        <taxon>Bacillati</taxon>
        <taxon>Actinomycetota</taxon>
        <taxon>Actinomycetes</taxon>
        <taxon>Micromonosporales</taxon>
        <taxon>Micromonosporaceae</taxon>
        <taxon>Asanoa</taxon>
    </lineage>
</organism>
<evidence type="ECO:0000256" key="6">
    <source>
        <dbReference type="ARBA" id="ARBA00022898"/>
    </source>
</evidence>